<keyword evidence="3 5" id="KW-0472">Membrane</keyword>
<evidence type="ECO:0000256" key="5">
    <source>
        <dbReference type="SAM" id="Phobius"/>
    </source>
</evidence>
<feature type="compositionally biased region" description="Polar residues" evidence="4">
    <location>
        <begin position="314"/>
        <end position="335"/>
    </location>
</feature>
<dbReference type="InterPro" id="IPR013783">
    <property type="entry name" value="Ig-like_fold"/>
</dbReference>
<dbReference type="Gene3D" id="2.60.40.10">
    <property type="entry name" value="Immunoglobulins"/>
    <property type="match status" value="1"/>
</dbReference>
<dbReference type="GO" id="GO:0004888">
    <property type="term" value="F:transmembrane signaling receptor activity"/>
    <property type="evidence" value="ECO:0007669"/>
    <property type="project" value="TreeGrafter"/>
</dbReference>
<dbReference type="AlphaFoldDB" id="A0A8T2L0H0"/>
<dbReference type="PANTHER" id="PTHR11860:SF118">
    <property type="entry name" value="CMRF35-LIKE MOLECULE 3-RELATED"/>
    <property type="match status" value="1"/>
</dbReference>
<accession>A0A8T2L0H0</accession>
<feature type="region of interest" description="Disordered" evidence="4">
    <location>
        <begin position="128"/>
        <end position="207"/>
    </location>
</feature>
<evidence type="ECO:0000256" key="6">
    <source>
        <dbReference type="SAM" id="SignalP"/>
    </source>
</evidence>
<dbReference type="InterPro" id="IPR013106">
    <property type="entry name" value="Ig_V-set"/>
</dbReference>
<evidence type="ECO:0000313" key="8">
    <source>
        <dbReference type="EMBL" id="KAG9262796.1"/>
    </source>
</evidence>
<dbReference type="SMART" id="SM00409">
    <property type="entry name" value="IG"/>
    <property type="match status" value="1"/>
</dbReference>
<keyword evidence="8" id="KW-0371">Homeobox</keyword>
<dbReference type="GO" id="GO:0005886">
    <property type="term" value="C:plasma membrane"/>
    <property type="evidence" value="ECO:0007669"/>
    <property type="project" value="TreeGrafter"/>
</dbReference>
<dbReference type="EMBL" id="JAICCE010000021">
    <property type="protein sequence ID" value="KAG9262796.1"/>
    <property type="molecule type" value="Genomic_DNA"/>
</dbReference>
<feature type="domain" description="Immunoglobulin" evidence="7">
    <location>
        <begin position="25"/>
        <end position="126"/>
    </location>
</feature>
<evidence type="ECO:0000259" key="7">
    <source>
        <dbReference type="SMART" id="SM00409"/>
    </source>
</evidence>
<dbReference type="Pfam" id="PF07686">
    <property type="entry name" value="V-set"/>
    <property type="match status" value="1"/>
</dbReference>
<dbReference type="InterPro" id="IPR050671">
    <property type="entry name" value="CD300_family_receptors"/>
</dbReference>
<evidence type="ECO:0000313" key="9">
    <source>
        <dbReference type="Proteomes" id="UP000752171"/>
    </source>
</evidence>
<evidence type="ECO:0000256" key="4">
    <source>
        <dbReference type="SAM" id="MobiDB-lite"/>
    </source>
</evidence>
<feature type="chain" id="PRO_5035743870" evidence="6">
    <location>
        <begin position="25"/>
        <end position="379"/>
    </location>
</feature>
<comment type="caution">
    <text evidence="8">The sequence shown here is derived from an EMBL/GenBank/DDBJ whole genome shotgun (WGS) entry which is preliminary data.</text>
</comment>
<feature type="transmembrane region" description="Helical" evidence="5">
    <location>
        <begin position="209"/>
        <end position="231"/>
    </location>
</feature>
<evidence type="ECO:0000256" key="2">
    <source>
        <dbReference type="ARBA" id="ARBA00022692"/>
    </source>
</evidence>
<keyword evidence="5" id="KW-1133">Transmembrane helix</keyword>
<comment type="subcellular location">
    <subcellularLocation>
        <location evidence="1">Membrane</location>
    </subcellularLocation>
</comment>
<evidence type="ECO:0000256" key="1">
    <source>
        <dbReference type="ARBA" id="ARBA00004370"/>
    </source>
</evidence>
<feature type="region of interest" description="Disordered" evidence="4">
    <location>
        <begin position="312"/>
        <end position="346"/>
    </location>
</feature>
<name>A0A8T2L0H0_ASTMX</name>
<protein>
    <submittedName>
        <fullName evidence="8">Homeobox protein DTH-1-like</fullName>
    </submittedName>
</protein>
<keyword evidence="6" id="KW-0732">Signal</keyword>
<dbReference type="InterPro" id="IPR036179">
    <property type="entry name" value="Ig-like_dom_sf"/>
</dbReference>
<dbReference type="Proteomes" id="UP000752171">
    <property type="component" value="Unassembled WGS sequence"/>
</dbReference>
<reference evidence="8 9" key="1">
    <citation type="submission" date="2021-07" db="EMBL/GenBank/DDBJ databases">
        <authorList>
            <person name="Imarazene B."/>
            <person name="Zahm M."/>
            <person name="Klopp C."/>
            <person name="Cabau C."/>
            <person name="Beille S."/>
            <person name="Jouanno E."/>
            <person name="Castinel A."/>
            <person name="Lluch J."/>
            <person name="Gil L."/>
            <person name="Kuchtly C."/>
            <person name="Lopez Roques C."/>
            <person name="Donnadieu C."/>
            <person name="Parrinello H."/>
            <person name="Journot L."/>
            <person name="Du K."/>
            <person name="Schartl M."/>
            <person name="Retaux S."/>
            <person name="Guiguen Y."/>
        </authorList>
    </citation>
    <scope>NUCLEOTIDE SEQUENCE [LARGE SCALE GENOMIC DNA]</scope>
    <source>
        <strain evidence="8">Pach_M1</strain>
        <tissue evidence="8">Testis</tissue>
    </source>
</reference>
<organism evidence="8 9">
    <name type="scientific">Astyanax mexicanus</name>
    <name type="common">Blind cave fish</name>
    <name type="synonym">Astyanax fasciatus mexicanus</name>
    <dbReference type="NCBI Taxonomy" id="7994"/>
    <lineage>
        <taxon>Eukaryota</taxon>
        <taxon>Metazoa</taxon>
        <taxon>Chordata</taxon>
        <taxon>Craniata</taxon>
        <taxon>Vertebrata</taxon>
        <taxon>Euteleostomi</taxon>
        <taxon>Actinopterygii</taxon>
        <taxon>Neopterygii</taxon>
        <taxon>Teleostei</taxon>
        <taxon>Ostariophysi</taxon>
        <taxon>Characiformes</taxon>
        <taxon>Characoidei</taxon>
        <taxon>Acestrorhamphidae</taxon>
        <taxon>Acestrorhamphinae</taxon>
        <taxon>Astyanax</taxon>
    </lineage>
</organism>
<feature type="compositionally biased region" description="Low complexity" evidence="4">
    <location>
        <begin position="131"/>
        <end position="160"/>
    </location>
</feature>
<evidence type="ECO:0000256" key="3">
    <source>
        <dbReference type="ARBA" id="ARBA00023136"/>
    </source>
</evidence>
<dbReference type="SUPFAM" id="SSF48726">
    <property type="entry name" value="Immunoglobulin"/>
    <property type="match status" value="1"/>
</dbReference>
<keyword evidence="2 5" id="KW-0812">Transmembrane</keyword>
<dbReference type="GO" id="GO:0003677">
    <property type="term" value="F:DNA binding"/>
    <property type="evidence" value="ECO:0007669"/>
    <property type="project" value="UniProtKB-KW"/>
</dbReference>
<dbReference type="CDD" id="cd05716">
    <property type="entry name" value="IgV_pIgR_like"/>
    <property type="match status" value="1"/>
</dbReference>
<feature type="signal peptide" evidence="6">
    <location>
        <begin position="1"/>
        <end position="24"/>
    </location>
</feature>
<dbReference type="OrthoDB" id="8959642at2759"/>
<dbReference type="InterPro" id="IPR003599">
    <property type="entry name" value="Ig_sub"/>
</dbReference>
<gene>
    <name evidence="8" type="primary">CD300LG</name>
    <name evidence="8" type="ORF">AMEX_G24675</name>
</gene>
<proteinExistence type="predicted"/>
<sequence>MGKTNLTLKILLIFTLYLISGGGASNKVRGYSGGEVLIKCKYDQEYTSNNKYFCKDSWPNCGDLIKTEIKDEWVNTGRFSLIDNTSSAEFWVIIRELTVEDSGRYQCGVDIILSKDIYTPVELKIHEEPTVKPSASPSTSSKPGTTEATTSSTSTPTVTSAYNTSPGLSPEKNVSQSSTSTSSLTTLHTSKTTLSSSSPTTGEPSSSPVISVVAVILLLVLIGLLFFIVALRKKRNPQATSPDQTFSDSSNNRRVSHTVYDYEEIKATGRHPTPDTGASTVYSTAQLPTNPSDPSDTLYHNVQLRTGLGDFSNPIYSTAQDPQLPTSPSDSSVSDLQRKSVQPAEDPAYATVKFTKNDAVTIATINKEEEDSCDYATVK</sequence>
<keyword evidence="8" id="KW-0238">DNA-binding</keyword>
<feature type="compositionally biased region" description="Low complexity" evidence="4">
    <location>
        <begin position="175"/>
        <end position="207"/>
    </location>
</feature>
<dbReference type="PANTHER" id="PTHR11860">
    <property type="entry name" value="POLYMERIC-IMMUNOGLOBULIN RECEPTOR"/>
    <property type="match status" value="1"/>
</dbReference>